<protein>
    <submittedName>
        <fullName evidence="2">Uncharacterized protein</fullName>
    </submittedName>
</protein>
<gene>
    <name evidence="2" type="ORF">A2531_07010</name>
</gene>
<dbReference type="AlphaFoldDB" id="A0A1F5TP36"/>
<evidence type="ECO:0000313" key="3">
    <source>
        <dbReference type="Proteomes" id="UP000177579"/>
    </source>
</evidence>
<dbReference type="Proteomes" id="UP000177579">
    <property type="component" value="Unassembled WGS sequence"/>
</dbReference>
<keyword evidence="1" id="KW-0732">Signal</keyword>
<proteinExistence type="predicted"/>
<reference evidence="2 3" key="1">
    <citation type="journal article" date="2016" name="Nat. Commun.">
        <title>Thousands of microbial genomes shed light on interconnected biogeochemical processes in an aquifer system.</title>
        <authorList>
            <person name="Anantharaman K."/>
            <person name="Brown C.T."/>
            <person name="Hug L.A."/>
            <person name="Sharon I."/>
            <person name="Castelle C.J."/>
            <person name="Probst A.J."/>
            <person name="Thomas B.C."/>
            <person name="Singh A."/>
            <person name="Wilkins M.J."/>
            <person name="Karaoz U."/>
            <person name="Brodie E.L."/>
            <person name="Williams K.H."/>
            <person name="Hubbard S.S."/>
            <person name="Banfield J.F."/>
        </authorList>
    </citation>
    <scope>NUCLEOTIDE SEQUENCE [LARGE SCALE GENOMIC DNA]</scope>
</reference>
<evidence type="ECO:0000256" key="1">
    <source>
        <dbReference type="SAM" id="SignalP"/>
    </source>
</evidence>
<accession>A0A1F5TP36</accession>
<feature type="signal peptide" evidence="1">
    <location>
        <begin position="1"/>
        <end position="24"/>
    </location>
</feature>
<dbReference type="PROSITE" id="PS51257">
    <property type="entry name" value="PROKAR_LIPOPROTEIN"/>
    <property type="match status" value="1"/>
</dbReference>
<evidence type="ECO:0000313" key="2">
    <source>
        <dbReference type="EMBL" id="OGF40762.1"/>
    </source>
</evidence>
<organism evidence="2 3">
    <name type="scientific">Candidatus Falkowbacteria bacterium RIFOXYD2_FULL_34_120</name>
    <dbReference type="NCBI Taxonomy" id="1798007"/>
    <lineage>
        <taxon>Bacteria</taxon>
        <taxon>Candidatus Falkowiibacteriota</taxon>
    </lineage>
</organism>
<feature type="chain" id="PRO_5009521393" evidence="1">
    <location>
        <begin position="25"/>
        <end position="207"/>
    </location>
</feature>
<comment type="caution">
    <text evidence="2">The sequence shown here is derived from an EMBL/GenBank/DDBJ whole genome shotgun (WGS) entry which is preliminary data.</text>
</comment>
<name>A0A1F5TP36_9BACT</name>
<sequence>MKKIKIVFAVLAVFFIFGTSISMACDPGDPNCNETDVWGNGWVNTYQDMDRMHDMNLPDSFSAGFGNQCIQGGGYAGPDTNALISGSLLQYDIWNKKNPQDNVNHFGSAFMEMNGMAETDEYCREVGISMNAGREHETGNHVDGNSMMSFNDNNAGFEGHLRGGIIDWGADIEQFTGYKATNGDSGQMGTTFTKIWGGNLPAPAPAP</sequence>
<dbReference type="EMBL" id="MFGO01000021">
    <property type="protein sequence ID" value="OGF40762.1"/>
    <property type="molecule type" value="Genomic_DNA"/>
</dbReference>